<dbReference type="EMBL" id="FXYE01000002">
    <property type="protein sequence ID" value="SMX42293.1"/>
    <property type="molecule type" value="Genomic_DNA"/>
</dbReference>
<feature type="compositionally biased region" description="Basic residues" evidence="1">
    <location>
        <begin position="75"/>
        <end position="87"/>
    </location>
</feature>
<organism evidence="2 3">
    <name type="scientific">Actibacterium lipolyticum</name>
    <dbReference type="NCBI Taxonomy" id="1524263"/>
    <lineage>
        <taxon>Bacteria</taxon>
        <taxon>Pseudomonadati</taxon>
        <taxon>Pseudomonadota</taxon>
        <taxon>Alphaproteobacteria</taxon>
        <taxon>Rhodobacterales</taxon>
        <taxon>Roseobacteraceae</taxon>
        <taxon>Actibacterium</taxon>
    </lineage>
</organism>
<proteinExistence type="predicted"/>
<keyword evidence="3" id="KW-1185">Reference proteome</keyword>
<evidence type="ECO:0000313" key="2">
    <source>
        <dbReference type="EMBL" id="SMX42293.1"/>
    </source>
</evidence>
<dbReference type="OrthoDB" id="7778431at2"/>
<evidence type="ECO:0000313" key="3">
    <source>
        <dbReference type="Proteomes" id="UP000202922"/>
    </source>
</evidence>
<dbReference type="AlphaFoldDB" id="A0A238KHK6"/>
<evidence type="ECO:0000256" key="1">
    <source>
        <dbReference type="SAM" id="MobiDB-lite"/>
    </source>
</evidence>
<reference evidence="3" key="1">
    <citation type="submission" date="2017-05" db="EMBL/GenBank/DDBJ databases">
        <authorList>
            <person name="Rodrigo-Torres L."/>
            <person name="Arahal R. D."/>
            <person name="Lucena T."/>
        </authorList>
    </citation>
    <scope>NUCLEOTIDE SEQUENCE [LARGE SCALE GENOMIC DNA]</scope>
    <source>
        <strain evidence="3">CECT 8621</strain>
    </source>
</reference>
<protein>
    <submittedName>
        <fullName evidence="2">Uncharacterized protein</fullName>
    </submittedName>
</protein>
<sequence length="87" mass="9769">MTLDIADPKGLIRESYRIEGIQIEECRSIFLDWAMAAKDPVAKQIEFLLATYAQDAPDHPMSTVLREGLATPPVPKRRGGRRGRMDS</sequence>
<name>A0A238KHK6_9RHOB</name>
<dbReference type="Proteomes" id="UP000202922">
    <property type="component" value="Unassembled WGS sequence"/>
</dbReference>
<gene>
    <name evidence="2" type="ORF">COL8621_01933</name>
</gene>
<accession>A0A238KHK6</accession>
<dbReference type="RefSeq" id="WP_093967149.1">
    <property type="nucleotide sequence ID" value="NZ_FXYE01000002.1"/>
</dbReference>
<feature type="region of interest" description="Disordered" evidence="1">
    <location>
        <begin position="63"/>
        <end position="87"/>
    </location>
</feature>